<protein>
    <submittedName>
        <fullName evidence="2">Uncharacterized protein</fullName>
    </submittedName>
</protein>
<name>A0ABQ8GHK4_9PEZI</name>
<comment type="caution">
    <text evidence="2">The sequence shown here is derived from an EMBL/GenBank/DDBJ whole genome shotgun (WGS) entry which is preliminary data.</text>
</comment>
<proteinExistence type="predicted"/>
<dbReference type="Proteomes" id="UP000774617">
    <property type="component" value="Unassembled WGS sequence"/>
</dbReference>
<evidence type="ECO:0000313" key="2">
    <source>
        <dbReference type="EMBL" id="KAH7055952.1"/>
    </source>
</evidence>
<feature type="coiled-coil region" evidence="1">
    <location>
        <begin position="129"/>
        <end position="159"/>
    </location>
</feature>
<keyword evidence="3" id="KW-1185">Reference proteome</keyword>
<gene>
    <name evidence="2" type="ORF">B0J12DRAFT_697729</name>
</gene>
<sequence>MNVAPTSLHRRTNCGKPRYRFSYEKNRITLATPCFEPRCNTCAWQQPAISRFAANAPPEAGFTDDRLRRRSLACCAAVEQQLRRIGDLHVRNAPLVKVRGGRAEKSGRGAEQQRYAGSRLRLFLRDRTVLKFEDRLEEYRKSVRRLERNESRKQQQQQQQQHSRKVMLSIEQAEFARLAGQLATSEAALQGSVDEMKLFLIVKGDTMRPEWR</sequence>
<evidence type="ECO:0000313" key="3">
    <source>
        <dbReference type="Proteomes" id="UP000774617"/>
    </source>
</evidence>
<accession>A0ABQ8GHK4</accession>
<organism evidence="2 3">
    <name type="scientific">Macrophomina phaseolina</name>
    <dbReference type="NCBI Taxonomy" id="35725"/>
    <lineage>
        <taxon>Eukaryota</taxon>
        <taxon>Fungi</taxon>
        <taxon>Dikarya</taxon>
        <taxon>Ascomycota</taxon>
        <taxon>Pezizomycotina</taxon>
        <taxon>Dothideomycetes</taxon>
        <taxon>Dothideomycetes incertae sedis</taxon>
        <taxon>Botryosphaeriales</taxon>
        <taxon>Botryosphaeriaceae</taxon>
        <taxon>Macrophomina</taxon>
    </lineage>
</organism>
<reference evidence="2 3" key="1">
    <citation type="journal article" date="2021" name="Nat. Commun.">
        <title>Genetic determinants of endophytism in the Arabidopsis root mycobiome.</title>
        <authorList>
            <person name="Mesny F."/>
            <person name="Miyauchi S."/>
            <person name="Thiergart T."/>
            <person name="Pickel B."/>
            <person name="Atanasova L."/>
            <person name="Karlsson M."/>
            <person name="Huettel B."/>
            <person name="Barry K.W."/>
            <person name="Haridas S."/>
            <person name="Chen C."/>
            <person name="Bauer D."/>
            <person name="Andreopoulos W."/>
            <person name="Pangilinan J."/>
            <person name="LaButti K."/>
            <person name="Riley R."/>
            <person name="Lipzen A."/>
            <person name="Clum A."/>
            <person name="Drula E."/>
            <person name="Henrissat B."/>
            <person name="Kohler A."/>
            <person name="Grigoriev I.V."/>
            <person name="Martin F.M."/>
            <person name="Hacquard S."/>
        </authorList>
    </citation>
    <scope>NUCLEOTIDE SEQUENCE [LARGE SCALE GENOMIC DNA]</scope>
    <source>
        <strain evidence="2 3">MPI-SDFR-AT-0080</strain>
    </source>
</reference>
<dbReference type="EMBL" id="JAGTJR010000008">
    <property type="protein sequence ID" value="KAH7055952.1"/>
    <property type="molecule type" value="Genomic_DNA"/>
</dbReference>
<keyword evidence="1" id="KW-0175">Coiled coil</keyword>
<evidence type="ECO:0000256" key="1">
    <source>
        <dbReference type="SAM" id="Coils"/>
    </source>
</evidence>